<dbReference type="GeneID" id="31018296"/>
<protein>
    <submittedName>
        <fullName evidence="8">Carboxypeptidase s1</fullName>
    </submittedName>
</protein>
<name>A0A1J9RS64_9PEZI</name>
<evidence type="ECO:0000256" key="5">
    <source>
        <dbReference type="ARBA" id="ARBA00023180"/>
    </source>
</evidence>
<keyword evidence="9" id="KW-1185">Reference proteome</keyword>
<evidence type="ECO:0000256" key="4">
    <source>
        <dbReference type="ARBA" id="ARBA00022801"/>
    </source>
</evidence>
<keyword evidence="4" id="KW-0378">Hydrolase</keyword>
<evidence type="ECO:0000256" key="7">
    <source>
        <dbReference type="SAM" id="SignalP"/>
    </source>
</evidence>
<reference evidence="8 9" key="1">
    <citation type="submission" date="2016-10" db="EMBL/GenBank/DDBJ databases">
        <title>Proteomics and genomics reveal pathogen-plant mechanisms compatible with a hemibiotrophic lifestyle of Diplodia corticola.</title>
        <authorList>
            <person name="Fernandes I."/>
            <person name="De Jonge R."/>
            <person name="Van De Peer Y."/>
            <person name="Devreese B."/>
            <person name="Alves A."/>
            <person name="Esteves A.C."/>
        </authorList>
    </citation>
    <scope>NUCLEOTIDE SEQUENCE [LARGE SCALE GENOMIC DNA]</scope>
    <source>
        <strain evidence="8 9">CBS 112549</strain>
    </source>
</reference>
<dbReference type="GO" id="GO:0006508">
    <property type="term" value="P:proteolysis"/>
    <property type="evidence" value="ECO:0007669"/>
    <property type="project" value="UniProtKB-KW"/>
</dbReference>
<evidence type="ECO:0000256" key="6">
    <source>
        <dbReference type="SAM" id="MobiDB-lite"/>
    </source>
</evidence>
<organism evidence="8 9">
    <name type="scientific">Diplodia corticola</name>
    <dbReference type="NCBI Taxonomy" id="236234"/>
    <lineage>
        <taxon>Eukaryota</taxon>
        <taxon>Fungi</taxon>
        <taxon>Dikarya</taxon>
        <taxon>Ascomycota</taxon>
        <taxon>Pezizomycotina</taxon>
        <taxon>Dothideomycetes</taxon>
        <taxon>Dothideomycetes incertae sedis</taxon>
        <taxon>Botryosphaeriales</taxon>
        <taxon>Botryosphaeriaceae</taxon>
        <taxon>Diplodia</taxon>
    </lineage>
</organism>
<comment type="caution">
    <text evidence="8">The sequence shown here is derived from an EMBL/GenBank/DDBJ whole genome shotgun (WGS) entry which is preliminary data.</text>
</comment>
<dbReference type="InterPro" id="IPR029058">
    <property type="entry name" value="AB_hydrolase_fold"/>
</dbReference>
<gene>
    <name evidence="8" type="ORF">BKCO1_6100065</name>
</gene>
<dbReference type="EMBL" id="MNUE01000061">
    <property type="protein sequence ID" value="OJD30365.1"/>
    <property type="molecule type" value="Genomic_DNA"/>
</dbReference>
<evidence type="ECO:0000256" key="1">
    <source>
        <dbReference type="ARBA" id="ARBA00009431"/>
    </source>
</evidence>
<dbReference type="InterPro" id="IPR001563">
    <property type="entry name" value="Peptidase_S10"/>
</dbReference>
<accession>A0A1J9RS64</accession>
<feature type="signal peptide" evidence="7">
    <location>
        <begin position="1"/>
        <end position="20"/>
    </location>
</feature>
<dbReference type="Pfam" id="PF00450">
    <property type="entry name" value="Peptidase_S10"/>
    <property type="match status" value="1"/>
</dbReference>
<dbReference type="OrthoDB" id="443318at2759"/>
<comment type="similarity">
    <text evidence="1">Belongs to the peptidase S10 family.</text>
</comment>
<dbReference type="STRING" id="236234.A0A1J9RS64"/>
<dbReference type="PANTHER" id="PTHR11802">
    <property type="entry name" value="SERINE PROTEASE FAMILY S10 SERINE CARBOXYPEPTIDASE"/>
    <property type="match status" value="1"/>
</dbReference>
<dbReference type="RefSeq" id="XP_020126625.1">
    <property type="nucleotide sequence ID" value="XM_020278035.1"/>
</dbReference>
<keyword evidence="3" id="KW-0645">Protease</keyword>
<proteinExistence type="inferred from homology"/>
<keyword evidence="7" id="KW-0732">Signal</keyword>
<sequence length="553" mass="60843">MRVFNIVAVALALNCPTIHARSHFWQAEKRQLPSQPSGIETLISPSGAKVTYKQPGKHGICETKDNVEDYAGYVSLDNKTNMFFWYFSARDDPKNKPMTLWLNGGPGSDSLIGLFLENGPCNVTEDLKTQWNPYSWNEVSNVLYLSQPVGVGFSYESTVDGSYDNSTGTVSSASNHDPEGRWALVDPDRTNTTEVAASGAWHIIQALLAVSTESKDTRLSNRTFNLWTQQYGGHYGPTFYRYFNDQNEAIQNGSLTGYPMTMDTLGIISGLIDERVQTQYYPEFAVNNTYGIKAVNDTIYEFMKQAFETPGGCRGQLDECAAGLAADPTNQDTYRFCSTAATSCYNFVEEPYYDYSGRAPQDIRSLASDFHLPDYWVQFLSLASTQSALGVAVNYTYENLNVTLGFDRTGDAAYPYFKHDLEDVLAKGVRVVLQHGDADYVANWLGGEAVSLALDHAHAARFAAAGYAPFVVDGAEYGAVREYGNLSFVRVYDAGHLTPRDQPRAALELFRRAVNGLDIASGEVVVSDRFNGTDGPARATHTEAYGAGETGGQ</sequence>
<dbReference type="PANTHER" id="PTHR11802:SF131">
    <property type="entry name" value="CARBOXYPEPTIDASE"/>
    <property type="match status" value="1"/>
</dbReference>
<dbReference type="GO" id="GO:0004185">
    <property type="term" value="F:serine-type carboxypeptidase activity"/>
    <property type="evidence" value="ECO:0007669"/>
    <property type="project" value="InterPro"/>
</dbReference>
<evidence type="ECO:0000256" key="2">
    <source>
        <dbReference type="ARBA" id="ARBA00022645"/>
    </source>
</evidence>
<keyword evidence="5" id="KW-0325">Glycoprotein</keyword>
<dbReference type="SUPFAM" id="SSF53474">
    <property type="entry name" value="alpha/beta-Hydrolases"/>
    <property type="match status" value="1"/>
</dbReference>
<evidence type="ECO:0000313" key="8">
    <source>
        <dbReference type="EMBL" id="OJD30365.1"/>
    </source>
</evidence>
<dbReference type="PRINTS" id="PR00724">
    <property type="entry name" value="CRBOXYPTASEC"/>
</dbReference>
<evidence type="ECO:0000313" key="9">
    <source>
        <dbReference type="Proteomes" id="UP000183809"/>
    </source>
</evidence>
<dbReference type="Gene3D" id="3.40.50.1820">
    <property type="entry name" value="alpha/beta hydrolase"/>
    <property type="match status" value="1"/>
</dbReference>
<evidence type="ECO:0000256" key="3">
    <source>
        <dbReference type="ARBA" id="ARBA00022670"/>
    </source>
</evidence>
<feature type="region of interest" description="Disordered" evidence="6">
    <location>
        <begin position="531"/>
        <end position="553"/>
    </location>
</feature>
<dbReference type="GO" id="GO:0000324">
    <property type="term" value="C:fungal-type vacuole"/>
    <property type="evidence" value="ECO:0007669"/>
    <property type="project" value="TreeGrafter"/>
</dbReference>
<dbReference type="AlphaFoldDB" id="A0A1J9RS64"/>
<feature type="chain" id="PRO_5012317758" evidence="7">
    <location>
        <begin position="21"/>
        <end position="553"/>
    </location>
</feature>
<dbReference type="Proteomes" id="UP000183809">
    <property type="component" value="Unassembled WGS sequence"/>
</dbReference>
<keyword evidence="2 8" id="KW-0121">Carboxypeptidase</keyword>